<dbReference type="RefSeq" id="WP_095505482.1">
    <property type="nucleotide sequence ID" value="NZ_BSNC01000003.1"/>
</dbReference>
<accession>A0AA37RTQ4</accession>
<dbReference type="Proteomes" id="UP001161422">
    <property type="component" value="Unassembled WGS sequence"/>
</dbReference>
<name>A0AA37RTQ4_9GAMM</name>
<evidence type="ECO:0008006" key="4">
    <source>
        <dbReference type="Google" id="ProtNLM"/>
    </source>
</evidence>
<keyword evidence="1" id="KW-0732">Signal</keyword>
<dbReference type="PROSITE" id="PS51257">
    <property type="entry name" value="PROKAR_LIPOPROTEIN"/>
    <property type="match status" value="1"/>
</dbReference>
<sequence length="108" mass="12082">MKTLIVASAFALILTGCASAPNWENMTQTEINDWKTNGYNAEQADRWHELGQKASEAKAWEEAGFNTDSAKDWIAEKFTSEEASAWKKAGFDVSEAVRDRSRGLQPIR</sequence>
<dbReference type="AlphaFoldDB" id="A0AA37RTQ4"/>
<evidence type="ECO:0000256" key="1">
    <source>
        <dbReference type="SAM" id="SignalP"/>
    </source>
</evidence>
<feature type="signal peptide" evidence="1">
    <location>
        <begin position="1"/>
        <end position="20"/>
    </location>
</feature>
<comment type="caution">
    <text evidence="2">The sequence shown here is derived from an EMBL/GenBank/DDBJ whole genome shotgun (WGS) entry which is preliminary data.</text>
</comment>
<protein>
    <recommendedName>
        <fullName evidence="4">Lipoprotein</fullName>
    </recommendedName>
</protein>
<evidence type="ECO:0000313" key="2">
    <source>
        <dbReference type="EMBL" id="GLP95476.1"/>
    </source>
</evidence>
<reference evidence="2" key="1">
    <citation type="journal article" date="2014" name="Int. J. Syst. Evol. Microbiol.">
        <title>Complete genome sequence of Corynebacterium casei LMG S-19264T (=DSM 44701T), isolated from a smear-ripened cheese.</title>
        <authorList>
            <consortium name="US DOE Joint Genome Institute (JGI-PGF)"/>
            <person name="Walter F."/>
            <person name="Albersmeier A."/>
            <person name="Kalinowski J."/>
            <person name="Ruckert C."/>
        </authorList>
    </citation>
    <scope>NUCLEOTIDE SEQUENCE</scope>
    <source>
        <strain evidence="2">NBRC 101628</strain>
    </source>
</reference>
<dbReference type="EMBL" id="BSNC01000003">
    <property type="protein sequence ID" value="GLP95476.1"/>
    <property type="molecule type" value="Genomic_DNA"/>
</dbReference>
<reference evidence="2" key="2">
    <citation type="submission" date="2023-01" db="EMBL/GenBank/DDBJ databases">
        <title>Draft genome sequence of Paraferrimonas sedimenticola strain NBRC 101628.</title>
        <authorList>
            <person name="Sun Q."/>
            <person name="Mori K."/>
        </authorList>
    </citation>
    <scope>NUCLEOTIDE SEQUENCE</scope>
    <source>
        <strain evidence="2">NBRC 101628</strain>
    </source>
</reference>
<proteinExistence type="predicted"/>
<gene>
    <name evidence="2" type="ORF">GCM10007895_07820</name>
</gene>
<organism evidence="2 3">
    <name type="scientific">Paraferrimonas sedimenticola</name>
    <dbReference type="NCBI Taxonomy" id="375674"/>
    <lineage>
        <taxon>Bacteria</taxon>
        <taxon>Pseudomonadati</taxon>
        <taxon>Pseudomonadota</taxon>
        <taxon>Gammaproteobacteria</taxon>
        <taxon>Alteromonadales</taxon>
        <taxon>Ferrimonadaceae</taxon>
        <taxon>Paraferrimonas</taxon>
    </lineage>
</organism>
<keyword evidence="3" id="KW-1185">Reference proteome</keyword>
<evidence type="ECO:0000313" key="3">
    <source>
        <dbReference type="Proteomes" id="UP001161422"/>
    </source>
</evidence>
<feature type="chain" id="PRO_5041402781" description="Lipoprotein" evidence="1">
    <location>
        <begin position="21"/>
        <end position="108"/>
    </location>
</feature>